<dbReference type="EMBL" id="CAMXCT010000291">
    <property type="protein sequence ID" value="CAI3976730.1"/>
    <property type="molecule type" value="Genomic_DNA"/>
</dbReference>
<feature type="compositionally biased region" description="Basic and acidic residues" evidence="2">
    <location>
        <begin position="258"/>
        <end position="319"/>
    </location>
</feature>
<dbReference type="EMBL" id="CAMXCT030000291">
    <property type="protein sequence ID" value="CAL4764042.1"/>
    <property type="molecule type" value="Genomic_DNA"/>
</dbReference>
<feature type="region of interest" description="Disordered" evidence="2">
    <location>
        <begin position="258"/>
        <end position="403"/>
    </location>
</feature>
<dbReference type="EMBL" id="CAMXCT020000291">
    <property type="protein sequence ID" value="CAL1130105.1"/>
    <property type="molecule type" value="Genomic_DNA"/>
</dbReference>
<feature type="compositionally biased region" description="Low complexity" evidence="2">
    <location>
        <begin position="350"/>
        <end position="365"/>
    </location>
</feature>
<keyword evidence="5" id="KW-1185">Reference proteome</keyword>
<name>A0A9P1FJE1_9DINO</name>
<feature type="region of interest" description="Disordered" evidence="2">
    <location>
        <begin position="142"/>
        <end position="173"/>
    </location>
</feature>
<organism evidence="3">
    <name type="scientific">Cladocopium goreaui</name>
    <dbReference type="NCBI Taxonomy" id="2562237"/>
    <lineage>
        <taxon>Eukaryota</taxon>
        <taxon>Sar</taxon>
        <taxon>Alveolata</taxon>
        <taxon>Dinophyceae</taxon>
        <taxon>Suessiales</taxon>
        <taxon>Symbiodiniaceae</taxon>
        <taxon>Cladocopium</taxon>
    </lineage>
</organism>
<evidence type="ECO:0000313" key="3">
    <source>
        <dbReference type="EMBL" id="CAI3976730.1"/>
    </source>
</evidence>
<sequence length="920" mass="104303">MSGKGGHKHFAKPYVDPYLLYKAFHTHEELLKSFGAYETVSRSQATDAKGLIHCLPLLEDLLKISPSGEIHPNPLRQSIMKLVQEKPAMNQTDWNCQVWTNMRAERVTVILLHLRRLKSEEEMRKCVGKLTGKDCLQLKNLEEPLDKRGMEEGKEEEGEEGEEEEEEEEEEDEALLCSILAKRMKNNKGKKAGSGTVSNARRARFREAGMKRENDTMEKEDEHSKKVDWEKDKRHGNKKPHLMSALEIKYNLASKEEKAELKKDMEKEKHAAFDKKAVKPEDVKEAAVDKTVVKEEPTAAEQKDALTKGSDAPEQKDALTKGSDAPKTFGPSKEQLKKGKEPERKKKPPVQEVVDWGASSSSEYEYYTETESESEESPPKKSRSQSPLDKRGQKKWVQKESPPLALQEAEKVAVDWHHTLEWHDNVSPQNIRALDALKDAGYQVYLCSFSGWDRAQETKRLSWKVWQGWEKQIYTTEKTGNYGKAQACYYHNIKTVFDDTWEVIDECSRWGVETYLWCPSGMRNTGKGLIPTGPLPRLCKLSLTKGELKHLSCTAKGKKQKSTLTKGDLAKLGKLSLDERVKKVSEENQSPEEAALALKDSLTKDESAKMWSKHQTYLKAKPEERSAHEQLTKKEKGLEVVLWFLKHKKGMFFHTEASKEASETLTKGEKWVSEMKMLQEFSQEEFTMHLNSGRILWRSDPWTPGVYNYCDQGDQSKQTVLKRKNKVTAGQERELETEEDEKEFLAFWGKGALASMQEAEVAFKGQGALTKGKKDTLPKGKGKGRAKSLLALTNGEDENSKDEDKDKKTPEEEWADCLTKAQKSKEQLRVAMANLQEALDAATAAGRTSKQDRKDATLALKEAQEWEQKLKAITSKSKGGNVESAKQNIIGAVAATNKIKKEVKEFRALANRSFSKTSKN</sequence>
<keyword evidence="1" id="KW-0175">Coiled coil</keyword>
<evidence type="ECO:0000313" key="4">
    <source>
        <dbReference type="EMBL" id="CAL4764042.1"/>
    </source>
</evidence>
<accession>A0A9P1FJE1</accession>
<proteinExistence type="predicted"/>
<dbReference type="Proteomes" id="UP001152797">
    <property type="component" value="Unassembled WGS sequence"/>
</dbReference>
<comment type="caution">
    <text evidence="3">The sequence shown here is derived from an EMBL/GenBank/DDBJ whole genome shotgun (WGS) entry which is preliminary data.</text>
</comment>
<feature type="coiled-coil region" evidence="1">
    <location>
        <begin position="818"/>
        <end position="845"/>
    </location>
</feature>
<dbReference type="AlphaFoldDB" id="A0A9P1FJE1"/>
<feature type="compositionally biased region" description="Basic and acidic residues" evidence="2">
    <location>
        <begin position="208"/>
        <end position="233"/>
    </location>
</feature>
<feature type="region of interest" description="Disordered" evidence="2">
    <location>
        <begin position="767"/>
        <end position="813"/>
    </location>
</feature>
<feature type="compositionally biased region" description="Acidic residues" evidence="2">
    <location>
        <begin position="153"/>
        <end position="173"/>
    </location>
</feature>
<feature type="compositionally biased region" description="Basic and acidic residues" evidence="2">
    <location>
        <begin position="142"/>
        <end position="152"/>
    </location>
</feature>
<evidence type="ECO:0000256" key="1">
    <source>
        <dbReference type="SAM" id="Coils"/>
    </source>
</evidence>
<feature type="compositionally biased region" description="Basic and acidic residues" evidence="2">
    <location>
        <begin position="334"/>
        <end position="344"/>
    </location>
</feature>
<gene>
    <name evidence="3" type="ORF">C1SCF055_LOCUS4926</name>
</gene>
<evidence type="ECO:0000256" key="2">
    <source>
        <dbReference type="SAM" id="MobiDB-lite"/>
    </source>
</evidence>
<reference evidence="4 5" key="2">
    <citation type="submission" date="2024-05" db="EMBL/GenBank/DDBJ databases">
        <authorList>
            <person name="Chen Y."/>
            <person name="Shah S."/>
            <person name="Dougan E. K."/>
            <person name="Thang M."/>
            <person name="Chan C."/>
        </authorList>
    </citation>
    <scope>NUCLEOTIDE SEQUENCE [LARGE SCALE GENOMIC DNA]</scope>
</reference>
<evidence type="ECO:0000313" key="5">
    <source>
        <dbReference type="Proteomes" id="UP001152797"/>
    </source>
</evidence>
<protein>
    <submittedName>
        <fullName evidence="3">Uncharacterized protein</fullName>
    </submittedName>
</protein>
<feature type="region of interest" description="Disordered" evidence="2">
    <location>
        <begin position="208"/>
        <end position="242"/>
    </location>
</feature>
<feature type="compositionally biased region" description="Acidic residues" evidence="2">
    <location>
        <begin position="366"/>
        <end position="376"/>
    </location>
</feature>
<reference evidence="3" key="1">
    <citation type="submission" date="2022-10" db="EMBL/GenBank/DDBJ databases">
        <authorList>
            <person name="Chen Y."/>
            <person name="Dougan E. K."/>
            <person name="Chan C."/>
            <person name="Rhodes N."/>
            <person name="Thang M."/>
        </authorList>
    </citation>
    <scope>NUCLEOTIDE SEQUENCE</scope>
</reference>
<feature type="compositionally biased region" description="Basic and acidic residues" evidence="2">
    <location>
        <begin position="802"/>
        <end position="811"/>
    </location>
</feature>